<feature type="region of interest" description="Disordered" evidence="7">
    <location>
        <begin position="398"/>
        <end position="476"/>
    </location>
</feature>
<keyword evidence="4 5" id="KW-0269">Exonuclease</keyword>
<dbReference type="Proteomes" id="UP001585053">
    <property type="component" value="Unassembled WGS sequence"/>
</dbReference>
<dbReference type="NCBIfam" id="TIGR00237">
    <property type="entry name" value="xseA"/>
    <property type="match status" value="1"/>
</dbReference>
<feature type="domain" description="Exonuclease VII large subunit C-terminal" evidence="8">
    <location>
        <begin position="127"/>
        <end position="293"/>
    </location>
</feature>
<dbReference type="GO" id="GO:0008855">
    <property type="term" value="F:exodeoxyribonuclease VII activity"/>
    <property type="evidence" value="ECO:0007669"/>
    <property type="project" value="UniProtKB-EC"/>
</dbReference>
<evidence type="ECO:0000259" key="8">
    <source>
        <dbReference type="Pfam" id="PF02601"/>
    </source>
</evidence>
<keyword evidence="3 5" id="KW-0378">Hydrolase</keyword>
<comment type="caution">
    <text evidence="10">The sequence shown here is derived from an EMBL/GenBank/DDBJ whole genome shotgun (WGS) entry which is preliminary data.</text>
</comment>
<keyword evidence="11" id="KW-1185">Reference proteome</keyword>
<evidence type="ECO:0000256" key="6">
    <source>
        <dbReference type="RuleBase" id="RU004355"/>
    </source>
</evidence>
<keyword evidence="1 5" id="KW-0963">Cytoplasm</keyword>
<dbReference type="Pfam" id="PF13742">
    <property type="entry name" value="tRNA_anti_2"/>
    <property type="match status" value="1"/>
</dbReference>
<comment type="similarity">
    <text evidence="5 6">Belongs to the XseA family.</text>
</comment>
<evidence type="ECO:0000256" key="1">
    <source>
        <dbReference type="ARBA" id="ARBA00022490"/>
    </source>
</evidence>
<evidence type="ECO:0000256" key="2">
    <source>
        <dbReference type="ARBA" id="ARBA00022722"/>
    </source>
</evidence>
<dbReference type="CDD" id="cd04489">
    <property type="entry name" value="ExoVII_LU_OBF"/>
    <property type="match status" value="1"/>
</dbReference>
<evidence type="ECO:0000256" key="7">
    <source>
        <dbReference type="SAM" id="MobiDB-lite"/>
    </source>
</evidence>
<accession>A0ABV5DXK4</accession>
<organism evidence="10 11">
    <name type="scientific">Nocardiopsis alba</name>
    <dbReference type="NCBI Taxonomy" id="53437"/>
    <lineage>
        <taxon>Bacteria</taxon>
        <taxon>Bacillati</taxon>
        <taxon>Actinomycetota</taxon>
        <taxon>Actinomycetes</taxon>
        <taxon>Streptosporangiales</taxon>
        <taxon>Nocardiopsidaceae</taxon>
        <taxon>Nocardiopsis</taxon>
    </lineage>
</organism>
<name>A0ABV5DXK4_9ACTN</name>
<dbReference type="InterPro" id="IPR003753">
    <property type="entry name" value="Exonuc_VII_L"/>
</dbReference>
<dbReference type="PANTHER" id="PTHR30008:SF0">
    <property type="entry name" value="EXODEOXYRIBONUCLEASE 7 LARGE SUBUNIT"/>
    <property type="match status" value="1"/>
</dbReference>
<comment type="subcellular location">
    <subcellularLocation>
        <location evidence="5 6">Cytoplasm</location>
    </subcellularLocation>
</comment>
<feature type="compositionally biased region" description="Acidic residues" evidence="7">
    <location>
        <begin position="463"/>
        <end position="476"/>
    </location>
</feature>
<evidence type="ECO:0000313" key="10">
    <source>
        <dbReference type="EMBL" id="MFB8769325.1"/>
    </source>
</evidence>
<evidence type="ECO:0000256" key="4">
    <source>
        <dbReference type="ARBA" id="ARBA00022839"/>
    </source>
</evidence>
<evidence type="ECO:0000256" key="5">
    <source>
        <dbReference type="HAMAP-Rule" id="MF_00378"/>
    </source>
</evidence>
<dbReference type="InterPro" id="IPR020579">
    <property type="entry name" value="Exonuc_VII_lsu_C"/>
</dbReference>
<sequence length="476" mass="51847">MGMESSAEAPQPVRAVLQAVGGWIDRLGAIWVEGQIAELNSRGRMSYLTLRDPIANASVRVLCETSVLRRQGTPPGPGDRVVVHAKPDFYQLKGTFSLRAREIRHVGIGELLARLEQLRRTLTAEGLFAPERKRPLPFLPNTVGLVCGRDSAAERDVLENGRRRWPAVRFEVRPVAVQGDRATREVIDALRELDAHPEVDVIVIARGGGSMEDLLPFSDEALVRAAAEAATPVVSAIGHEQDTPLLDHVADVRASTPTDAAKKVVPDVGEQLEIIRQLRDRGRRVIKGGLDREFTWLSGIRSRPVLADPVRETERLMDQVLEARDRARRSLTISLDRAADELRHTEARLHALSPATTLARGYAIVQREDGSVVRSATEPAVGESLRLRFAEDGLTATVDSVDALDGPTEEEPETREPRTSGRATKSGSRRTASKKASPSKKAASKKTAESKKAAEPEAGGTGTDDDTTTENITEGE</sequence>
<evidence type="ECO:0000313" key="11">
    <source>
        <dbReference type="Proteomes" id="UP001585053"/>
    </source>
</evidence>
<evidence type="ECO:0000259" key="9">
    <source>
        <dbReference type="Pfam" id="PF13742"/>
    </source>
</evidence>
<feature type="domain" description="OB-fold nucleic acid binding" evidence="9">
    <location>
        <begin position="13"/>
        <end position="104"/>
    </location>
</feature>
<dbReference type="EMBL" id="JAYMRS010000005">
    <property type="protein sequence ID" value="MFB8769325.1"/>
    <property type="molecule type" value="Genomic_DNA"/>
</dbReference>
<reference evidence="10 11" key="1">
    <citation type="submission" date="2024-01" db="EMBL/GenBank/DDBJ databases">
        <title>Genome mining of biosynthetic gene clusters to explore secondary metabolites of Streptomyces sp.</title>
        <authorList>
            <person name="Baig A."/>
            <person name="Ajitkumar Shintre N."/>
            <person name="Kumar H."/>
            <person name="Anbarasu A."/>
            <person name="Ramaiah S."/>
        </authorList>
    </citation>
    <scope>NUCLEOTIDE SEQUENCE [LARGE SCALE GENOMIC DNA]</scope>
    <source>
        <strain evidence="10 11">A01</strain>
    </source>
</reference>
<comment type="subunit">
    <text evidence="5">Heterooligomer composed of large and small subunits.</text>
</comment>
<comment type="function">
    <text evidence="5">Bidirectionally degrades single-stranded DNA into large acid-insoluble oligonucleotides, which are then degraded further into small acid-soluble oligonucleotides.</text>
</comment>
<dbReference type="HAMAP" id="MF_00378">
    <property type="entry name" value="Exonuc_7_L"/>
    <property type="match status" value="1"/>
</dbReference>
<comment type="catalytic activity">
    <reaction evidence="5 6">
        <text>Exonucleolytic cleavage in either 5'- to 3'- or 3'- to 5'-direction to yield nucleoside 5'-phosphates.</text>
        <dbReference type="EC" id="3.1.11.6"/>
    </reaction>
</comment>
<feature type="domain" description="Exonuclease VII large subunit C-terminal" evidence="8">
    <location>
        <begin position="307"/>
        <end position="396"/>
    </location>
</feature>
<proteinExistence type="inferred from homology"/>
<evidence type="ECO:0000256" key="3">
    <source>
        <dbReference type="ARBA" id="ARBA00022801"/>
    </source>
</evidence>
<dbReference type="EC" id="3.1.11.6" evidence="5"/>
<dbReference type="PANTHER" id="PTHR30008">
    <property type="entry name" value="EXODEOXYRIBONUCLEASE 7 LARGE SUBUNIT"/>
    <property type="match status" value="1"/>
</dbReference>
<keyword evidence="2 5" id="KW-0540">Nuclease</keyword>
<dbReference type="Pfam" id="PF02601">
    <property type="entry name" value="Exonuc_VII_L"/>
    <property type="match status" value="2"/>
</dbReference>
<dbReference type="InterPro" id="IPR025824">
    <property type="entry name" value="OB-fold_nuc-bd_dom"/>
</dbReference>
<gene>
    <name evidence="5 10" type="primary">xseA</name>
    <name evidence="10" type="ORF">VSQ78_16585</name>
</gene>
<feature type="compositionally biased region" description="Basic and acidic residues" evidence="7">
    <location>
        <begin position="446"/>
        <end position="455"/>
    </location>
</feature>
<protein>
    <recommendedName>
        <fullName evidence="5">Exodeoxyribonuclease 7 large subunit</fullName>
        <ecNumber evidence="5">3.1.11.6</ecNumber>
    </recommendedName>
    <alternativeName>
        <fullName evidence="5">Exodeoxyribonuclease VII large subunit</fullName>
        <shortName evidence="5">Exonuclease VII large subunit</shortName>
    </alternativeName>
</protein>